<feature type="compositionally biased region" description="Polar residues" evidence="1">
    <location>
        <begin position="107"/>
        <end position="138"/>
    </location>
</feature>
<dbReference type="InterPro" id="IPR015410">
    <property type="entry name" value="DUF1985"/>
</dbReference>
<evidence type="ECO:0000313" key="3">
    <source>
        <dbReference type="EMBL" id="RID78552.1"/>
    </source>
</evidence>
<evidence type="ECO:0000313" key="4">
    <source>
        <dbReference type="Proteomes" id="UP000264353"/>
    </source>
</evidence>
<feature type="compositionally biased region" description="Polar residues" evidence="1">
    <location>
        <begin position="149"/>
        <end position="158"/>
    </location>
</feature>
<sequence length="608" mass="68928">MKEKAEASEKKKNAGVKRRQQAAAKRRAAIKKRREAAKRSETAEKKRKRDSGLDGGSSSNPTKKTRNRVIETAASPPEHQGVHAPTPAAELLSQGDSEGTPCPVIPSQPQKSPTPTHAVSEAENQQQPRVISGSSTKSPSHRVDEQNGEETGSNNRDSNAPKVAVENDAPRTVERDDMTVEAARPTGFFFKPSDYGKSCKLSSRCHQHDFLKMIKKFEDSEKSWFQDHPQFKHIFHMDCTPTRKVMELWMLLLRTMHTGKGRQAWFGVNGVPIRYSIREHSLLSGLYCHSYPENYPSIGRMKFARKYFKVKKTKDGKEKGLQVTEVDVLEKLQKMKFDGSGDRLRMAVLYFLARVLRGRSKKGYFIEYFILQAAEDLEFCTEFPWGRYTFDDCMKEIFHVRDQFRDGLAEKTQWVFPGFINPLEILAFECIPVLRERFREPVPNCPDGCPRMCKWKFKRTGTTGFPLDKIYRMLGNTKNHKDMKQTFYVEGEEEAAKEAYEVAGNEDEVGQKEGETEADKEGETEEGKTDVEDSPSTLQVMAEAAEKLEKEVDDKAAAEKAAAEKAAAELAAAEKAASDKEKVGDQKETRPKRTHKPSRPLRSPYQKN</sequence>
<dbReference type="Proteomes" id="UP000264353">
    <property type="component" value="Chromosome A1"/>
</dbReference>
<feature type="compositionally biased region" description="Basic and acidic residues" evidence="1">
    <location>
        <begin position="509"/>
        <end position="531"/>
    </location>
</feature>
<feature type="compositionally biased region" description="Basic and acidic residues" evidence="1">
    <location>
        <begin position="168"/>
        <end position="178"/>
    </location>
</feature>
<gene>
    <name evidence="3" type="ORF">BRARA_A01365</name>
</gene>
<organism evidence="3 4">
    <name type="scientific">Brassica campestris</name>
    <name type="common">Field mustard</name>
    <dbReference type="NCBI Taxonomy" id="3711"/>
    <lineage>
        <taxon>Eukaryota</taxon>
        <taxon>Viridiplantae</taxon>
        <taxon>Streptophyta</taxon>
        <taxon>Embryophyta</taxon>
        <taxon>Tracheophyta</taxon>
        <taxon>Spermatophyta</taxon>
        <taxon>Magnoliopsida</taxon>
        <taxon>eudicotyledons</taxon>
        <taxon>Gunneridae</taxon>
        <taxon>Pentapetalae</taxon>
        <taxon>rosids</taxon>
        <taxon>malvids</taxon>
        <taxon>Brassicales</taxon>
        <taxon>Brassicaceae</taxon>
        <taxon>Brassiceae</taxon>
        <taxon>Brassica</taxon>
    </lineage>
</organism>
<dbReference type="EMBL" id="CM010628">
    <property type="protein sequence ID" value="RID78552.1"/>
    <property type="molecule type" value="Genomic_DNA"/>
</dbReference>
<evidence type="ECO:0000256" key="1">
    <source>
        <dbReference type="SAM" id="MobiDB-lite"/>
    </source>
</evidence>
<dbReference type="AlphaFoldDB" id="A0A398ALE7"/>
<feature type="region of interest" description="Disordered" evidence="1">
    <location>
        <begin position="569"/>
        <end position="608"/>
    </location>
</feature>
<feature type="compositionally biased region" description="Basic residues" evidence="1">
    <location>
        <begin position="13"/>
        <end position="36"/>
    </location>
</feature>
<feature type="compositionally biased region" description="Basic and acidic residues" evidence="1">
    <location>
        <begin position="1"/>
        <end position="12"/>
    </location>
</feature>
<feature type="region of interest" description="Disordered" evidence="1">
    <location>
        <begin position="1"/>
        <end position="179"/>
    </location>
</feature>
<accession>A0A398ALE7</accession>
<feature type="region of interest" description="Disordered" evidence="1">
    <location>
        <begin position="501"/>
        <end position="537"/>
    </location>
</feature>
<dbReference type="PANTHER" id="PTHR48449:SF1">
    <property type="entry name" value="DUF1985 DOMAIN-CONTAINING PROTEIN"/>
    <property type="match status" value="1"/>
</dbReference>
<reference evidence="3 4" key="1">
    <citation type="submission" date="2018-06" db="EMBL/GenBank/DDBJ databases">
        <title>WGS assembly of Brassica rapa FPsc.</title>
        <authorList>
            <person name="Bowman J."/>
            <person name="Kohchi T."/>
            <person name="Yamato K."/>
            <person name="Jenkins J."/>
            <person name="Shu S."/>
            <person name="Ishizaki K."/>
            <person name="Yamaoka S."/>
            <person name="Nishihama R."/>
            <person name="Nakamura Y."/>
            <person name="Berger F."/>
            <person name="Adam C."/>
            <person name="Aki S."/>
            <person name="Althoff F."/>
            <person name="Araki T."/>
            <person name="Arteaga-Vazquez M."/>
            <person name="Balasubrmanian S."/>
            <person name="Bauer D."/>
            <person name="Boehm C."/>
            <person name="Briginshaw L."/>
            <person name="Caballero-Perez J."/>
            <person name="Catarino B."/>
            <person name="Chen F."/>
            <person name="Chiyoda S."/>
            <person name="Chovatia M."/>
            <person name="Davies K."/>
            <person name="Delmans M."/>
            <person name="Demura T."/>
            <person name="Dierschke T."/>
            <person name="Dolan L."/>
            <person name="Dorantes-Acosta A."/>
            <person name="Eklund D."/>
            <person name="Florent S."/>
            <person name="Flores-Sandoval E."/>
            <person name="Fujiyama A."/>
            <person name="Fukuzawa H."/>
            <person name="Galik B."/>
            <person name="Grimanelli D."/>
            <person name="Grimwood J."/>
            <person name="Grossniklaus U."/>
            <person name="Hamada T."/>
            <person name="Haseloff J."/>
            <person name="Hetherington A."/>
            <person name="Higo A."/>
            <person name="Hirakawa Y."/>
            <person name="Hundley H."/>
            <person name="Ikeda Y."/>
            <person name="Inoue K."/>
            <person name="Inoue S."/>
            <person name="Ishida S."/>
            <person name="Jia Q."/>
            <person name="Kakita M."/>
            <person name="Kanazawa T."/>
            <person name="Kawai Y."/>
            <person name="Kawashima T."/>
            <person name="Kennedy M."/>
            <person name="Kinose K."/>
            <person name="Kinoshita T."/>
            <person name="Kohara Y."/>
            <person name="Koide E."/>
            <person name="Komatsu K."/>
            <person name="Kopischke S."/>
            <person name="Kubo M."/>
            <person name="Kyozuka J."/>
            <person name="Lagercrantz U."/>
            <person name="Lin S."/>
            <person name="Lindquist E."/>
            <person name="Lipzen A."/>
            <person name="Lu C."/>
            <person name="Luna E."/>
            <person name="Martienssen R."/>
            <person name="Minamino N."/>
            <person name="Mizutani M."/>
            <person name="Mizutani M."/>
            <person name="Mochizuki N."/>
            <person name="Monte I."/>
            <person name="Mosher R."/>
            <person name="Nagasaki H."/>
            <person name="Nakagami H."/>
            <person name="Naramoto S."/>
            <person name="Nishitani K."/>
            <person name="Ohtani M."/>
            <person name="Okamoto T."/>
            <person name="Okumura M."/>
            <person name="Phillips J."/>
            <person name="Pollak B."/>
            <person name="Reinders A."/>
            <person name="Roevekamp M."/>
            <person name="Sano R."/>
            <person name="Sawa S."/>
            <person name="Schmid M."/>
            <person name="Shirakawa M."/>
            <person name="Solano R."/>
            <person name="Spunde A."/>
            <person name="Suetsugu N."/>
            <person name="Sugano S."/>
            <person name="Sugiyama A."/>
            <person name="Sun R."/>
            <person name="Suzuki Y."/>
            <person name="Takenaka M."/>
            <person name="Takezawa D."/>
            <person name="Tomogane H."/>
            <person name="Tsuzuki M."/>
            <person name="Ueda T."/>
            <person name="Umeda M."/>
            <person name="Ward J."/>
            <person name="Watanabe Y."/>
            <person name="Yazaki K."/>
            <person name="Yokoyama R."/>
            <person name="Yoshitake Y."/>
            <person name="Yotsui I."/>
            <person name="Zachgo S."/>
            <person name="Schmutz J."/>
        </authorList>
    </citation>
    <scope>NUCLEOTIDE SEQUENCE [LARGE SCALE GENOMIC DNA]</scope>
    <source>
        <strain evidence="4">cv. B-3</strain>
    </source>
</reference>
<feature type="compositionally biased region" description="Basic and acidic residues" evidence="1">
    <location>
        <begin position="576"/>
        <end position="591"/>
    </location>
</feature>
<evidence type="ECO:0000259" key="2">
    <source>
        <dbReference type="Pfam" id="PF09331"/>
    </source>
</evidence>
<dbReference type="Pfam" id="PF09331">
    <property type="entry name" value="DUF1985"/>
    <property type="match status" value="1"/>
</dbReference>
<proteinExistence type="predicted"/>
<protein>
    <recommendedName>
        <fullName evidence="2">DUF1985 domain-containing protein</fullName>
    </recommendedName>
</protein>
<feature type="domain" description="DUF1985" evidence="2">
    <location>
        <begin position="252"/>
        <end position="395"/>
    </location>
</feature>
<name>A0A398ALE7_BRACM</name>
<dbReference type="PANTHER" id="PTHR48449">
    <property type="entry name" value="DUF1985 DOMAIN-CONTAINING PROTEIN"/>
    <property type="match status" value="1"/>
</dbReference>